<dbReference type="InterPro" id="IPR006143">
    <property type="entry name" value="RND_pump_MFP"/>
</dbReference>
<dbReference type="PANTHER" id="PTHR30158">
    <property type="entry name" value="ACRA/E-RELATED COMPONENT OF DRUG EFFLUX TRANSPORTER"/>
    <property type="match status" value="1"/>
</dbReference>
<dbReference type="Proteomes" id="UP000003452">
    <property type="component" value="Unassembled WGS sequence"/>
</dbReference>
<dbReference type="GO" id="GO:0046677">
    <property type="term" value="P:response to antibiotic"/>
    <property type="evidence" value="ECO:0007669"/>
    <property type="project" value="TreeGrafter"/>
</dbReference>
<comment type="caution">
    <text evidence="6">The sequence shown here is derived from an EMBL/GenBank/DDBJ whole genome shotgun (WGS) entry which is preliminary data.</text>
</comment>
<reference evidence="6 7" key="2">
    <citation type="submission" date="2008-08" db="EMBL/GenBank/DDBJ databases">
        <authorList>
            <person name="Fulton L."/>
            <person name="Clifton S."/>
            <person name="Fulton B."/>
            <person name="Xu J."/>
            <person name="Minx P."/>
            <person name="Pepin K.H."/>
            <person name="Johnson M."/>
            <person name="Thiruvilangam P."/>
            <person name="Bhonagiri V."/>
            <person name="Nash W.E."/>
            <person name="Mardis E.R."/>
            <person name="Wilson R.K."/>
        </authorList>
    </citation>
    <scope>NUCLEOTIDE SEQUENCE [LARGE SCALE GENOMIC DNA]</scope>
    <source>
        <strain evidence="7">DSM 17135 / JCM 12973 / M2</strain>
    </source>
</reference>
<dbReference type="AlphaFoldDB" id="B5CWD5"/>
<evidence type="ECO:0000313" key="6">
    <source>
        <dbReference type="EMBL" id="EDY96582.1"/>
    </source>
</evidence>
<comment type="similarity">
    <text evidence="1">Belongs to the membrane fusion protein (MFP) (TC 8.A.1) family.</text>
</comment>
<dbReference type="HOGENOM" id="CLU_018816_2_1_10"/>
<feature type="domain" description="Multidrug resistance protein MdtA-like beta-barrel" evidence="4">
    <location>
        <begin position="220"/>
        <end position="302"/>
    </location>
</feature>
<dbReference type="Gene3D" id="2.40.30.170">
    <property type="match status" value="1"/>
</dbReference>
<dbReference type="Pfam" id="PF25989">
    <property type="entry name" value="YknX_C"/>
    <property type="match status" value="1"/>
</dbReference>
<gene>
    <name evidence="6" type="ORF">BACPLE_01025</name>
</gene>
<dbReference type="Pfam" id="PF25917">
    <property type="entry name" value="BSH_RND"/>
    <property type="match status" value="1"/>
</dbReference>
<evidence type="ECO:0000259" key="4">
    <source>
        <dbReference type="Pfam" id="PF25944"/>
    </source>
</evidence>
<dbReference type="PANTHER" id="PTHR30158:SF23">
    <property type="entry name" value="MULTIDRUG RESISTANCE PROTEIN MEXA"/>
    <property type="match status" value="1"/>
</dbReference>
<dbReference type="eggNOG" id="COG0845">
    <property type="taxonomic scope" value="Bacteria"/>
</dbReference>
<dbReference type="InterPro" id="IPR058625">
    <property type="entry name" value="MdtA-like_BSH"/>
</dbReference>
<evidence type="ECO:0000256" key="2">
    <source>
        <dbReference type="SAM" id="Coils"/>
    </source>
</evidence>
<dbReference type="SUPFAM" id="SSF111369">
    <property type="entry name" value="HlyD-like secretion proteins"/>
    <property type="match status" value="1"/>
</dbReference>
<dbReference type="InterPro" id="IPR058626">
    <property type="entry name" value="MdtA-like_b-barrel"/>
</dbReference>
<feature type="domain" description="YknX-like C-terminal permuted SH3-like" evidence="5">
    <location>
        <begin position="311"/>
        <end position="378"/>
    </location>
</feature>
<evidence type="ECO:0000259" key="3">
    <source>
        <dbReference type="Pfam" id="PF25917"/>
    </source>
</evidence>
<evidence type="ECO:0000259" key="5">
    <source>
        <dbReference type="Pfam" id="PF25989"/>
    </source>
</evidence>
<sequence>MVIFVTTKTELNHSWDIMYHKTLLIVLAGLSIASCKSRTVEEETSDYKTLTVKLENRTLMQGYSARLDGQQVVEVRPQVSGLITRICIDEGQKVRKGQVLFVIDQVPYQAALAEATANVKSAEANLATAKLNLESTEVLREKNVVQDYDLNAARNELTVAEAALAQAQAQEMSARNNLSYTEVKSPVDGIASMIAYRVGALVSSSISEPLVTLSDDSNVYAYFSLNESQITSLTEQYGSLDEFMKRMEDVELQMAGGRMYGEKGHISAVSGIVTTGTGTVILRADFPNDRGLLRSGGSATVMVPTTLAQAVVIPQSATYELQNKTFVYKVVNGKAQSAPVTLYRLNNGTEYVVEEGLQPGDVIIAEGAGLVKEGVNVNIKQGKE</sequence>
<keyword evidence="2" id="KW-0175">Coiled coil</keyword>
<reference evidence="6 7" key="1">
    <citation type="submission" date="2008-08" db="EMBL/GenBank/DDBJ databases">
        <title>Draft genome sequence of Bacteroides plebeius (DSM 17135).</title>
        <authorList>
            <person name="Sudarsanam P."/>
            <person name="Ley R."/>
            <person name="Guruge J."/>
            <person name="Turnbaugh P.J."/>
            <person name="Mahowald M."/>
            <person name="Liep D."/>
            <person name="Gordon J."/>
        </authorList>
    </citation>
    <scope>NUCLEOTIDE SEQUENCE [LARGE SCALE GENOMIC DNA]</scope>
    <source>
        <strain evidence="7">DSM 17135 / JCM 12973 / M2</strain>
    </source>
</reference>
<dbReference type="Gene3D" id="1.10.287.470">
    <property type="entry name" value="Helix hairpin bin"/>
    <property type="match status" value="1"/>
</dbReference>
<protein>
    <submittedName>
        <fullName evidence="6">Efflux transporter, RND family, MFP subunit</fullName>
    </submittedName>
</protein>
<dbReference type="GO" id="GO:0030313">
    <property type="term" value="C:cell envelope"/>
    <property type="evidence" value="ECO:0007669"/>
    <property type="project" value="UniProtKB-SubCell"/>
</dbReference>
<feature type="coiled-coil region" evidence="2">
    <location>
        <begin position="112"/>
        <end position="177"/>
    </location>
</feature>
<dbReference type="GO" id="GO:0022857">
    <property type="term" value="F:transmembrane transporter activity"/>
    <property type="evidence" value="ECO:0007669"/>
    <property type="project" value="InterPro"/>
</dbReference>
<name>B5CWD5_PHOPM</name>
<organism evidence="6 7">
    <name type="scientific">Phocaeicola plebeius (strain DSM 17135 / JCM 12973 / CCUG 54634 / M2)</name>
    <name type="common">Bacteroides plebeius</name>
    <dbReference type="NCBI Taxonomy" id="484018"/>
    <lineage>
        <taxon>Bacteria</taxon>
        <taxon>Pseudomonadati</taxon>
        <taxon>Bacteroidota</taxon>
        <taxon>Bacteroidia</taxon>
        <taxon>Bacteroidales</taxon>
        <taxon>Bacteroidaceae</taxon>
        <taxon>Phocaeicola</taxon>
    </lineage>
</organism>
<dbReference type="NCBIfam" id="TIGR01730">
    <property type="entry name" value="RND_mfp"/>
    <property type="match status" value="1"/>
</dbReference>
<dbReference type="Gene3D" id="2.40.50.100">
    <property type="match status" value="1"/>
</dbReference>
<dbReference type="GO" id="GO:0005886">
    <property type="term" value="C:plasma membrane"/>
    <property type="evidence" value="ECO:0007669"/>
    <property type="project" value="TreeGrafter"/>
</dbReference>
<evidence type="ECO:0000313" key="7">
    <source>
        <dbReference type="Proteomes" id="UP000003452"/>
    </source>
</evidence>
<proteinExistence type="inferred from homology"/>
<dbReference type="EMBL" id="ABQC02000012">
    <property type="protein sequence ID" value="EDY96582.1"/>
    <property type="molecule type" value="Genomic_DNA"/>
</dbReference>
<dbReference type="Gene3D" id="2.40.420.20">
    <property type="match status" value="1"/>
</dbReference>
<feature type="domain" description="Multidrug resistance protein MdtA-like barrel-sandwich hybrid" evidence="3">
    <location>
        <begin position="72"/>
        <end position="213"/>
    </location>
</feature>
<accession>B5CWD5</accession>
<evidence type="ECO:0000256" key="1">
    <source>
        <dbReference type="ARBA" id="ARBA00009477"/>
    </source>
</evidence>
<dbReference type="Pfam" id="PF25944">
    <property type="entry name" value="Beta-barrel_RND"/>
    <property type="match status" value="1"/>
</dbReference>
<dbReference type="InterPro" id="IPR058637">
    <property type="entry name" value="YknX-like_C"/>
</dbReference>